<feature type="domain" description="GHMP kinase N-terminal" evidence="11">
    <location>
        <begin position="98"/>
        <end position="165"/>
    </location>
</feature>
<dbReference type="SUPFAM" id="SSF54211">
    <property type="entry name" value="Ribosomal protein S5 domain 2-like"/>
    <property type="match status" value="1"/>
</dbReference>
<dbReference type="InterPro" id="IPR020568">
    <property type="entry name" value="Ribosomal_Su5_D2-typ_SF"/>
</dbReference>
<evidence type="ECO:0000256" key="2">
    <source>
        <dbReference type="ARBA" id="ARBA00022516"/>
    </source>
</evidence>
<keyword evidence="3 10" id="KW-0808">Transferase</keyword>
<gene>
    <name evidence="12" type="ORF">TRFO_27308</name>
</gene>
<dbReference type="InterPro" id="IPR036554">
    <property type="entry name" value="GHMP_kinase_C_sf"/>
</dbReference>
<name>A0A1J4K119_9EUKA</name>
<comment type="similarity">
    <text evidence="10">Belongs to the GHMP kinase family. Mevalonate kinase subfamily.</text>
</comment>
<accession>A0A1J4K119</accession>
<dbReference type="PANTHER" id="PTHR43290">
    <property type="entry name" value="MEVALONATE KINASE"/>
    <property type="match status" value="1"/>
</dbReference>
<dbReference type="Gene3D" id="3.30.70.890">
    <property type="entry name" value="GHMP kinase, C-terminal domain"/>
    <property type="match status" value="1"/>
</dbReference>
<protein>
    <recommendedName>
        <fullName evidence="10">Mevalonate kinase</fullName>
        <shortName evidence="10">MK</shortName>
        <ecNumber evidence="10">2.7.1.36</ecNumber>
    </recommendedName>
</protein>
<dbReference type="UniPathway" id="UPA00057">
    <property type="reaction ID" value="UER00098"/>
</dbReference>
<keyword evidence="6 10" id="KW-0067">ATP-binding</keyword>
<dbReference type="GO" id="GO:0005829">
    <property type="term" value="C:cytosol"/>
    <property type="evidence" value="ECO:0007669"/>
    <property type="project" value="TreeGrafter"/>
</dbReference>
<dbReference type="RefSeq" id="XP_068358257.1">
    <property type="nucleotide sequence ID" value="XM_068505466.1"/>
</dbReference>
<evidence type="ECO:0000256" key="5">
    <source>
        <dbReference type="ARBA" id="ARBA00022777"/>
    </source>
</evidence>
<proteinExistence type="inferred from homology"/>
<evidence type="ECO:0000256" key="6">
    <source>
        <dbReference type="ARBA" id="ARBA00022840"/>
    </source>
</evidence>
<keyword evidence="10" id="KW-0756">Sterol biosynthesis</keyword>
<keyword evidence="8 10" id="KW-0443">Lipid metabolism</keyword>
<evidence type="ECO:0000256" key="1">
    <source>
        <dbReference type="ARBA" id="ARBA00022490"/>
    </source>
</evidence>
<keyword evidence="13" id="KW-1185">Reference proteome</keyword>
<keyword evidence="10" id="KW-1207">Sterol metabolism</keyword>
<evidence type="ECO:0000256" key="10">
    <source>
        <dbReference type="RuleBase" id="RU363087"/>
    </source>
</evidence>
<evidence type="ECO:0000256" key="3">
    <source>
        <dbReference type="ARBA" id="ARBA00022679"/>
    </source>
</evidence>
<evidence type="ECO:0000256" key="4">
    <source>
        <dbReference type="ARBA" id="ARBA00022741"/>
    </source>
</evidence>
<dbReference type="EMBL" id="MLAK01000770">
    <property type="protein sequence ID" value="OHT05121.1"/>
    <property type="molecule type" value="Genomic_DNA"/>
</dbReference>
<dbReference type="PRINTS" id="PR00959">
    <property type="entry name" value="MEVGALKINASE"/>
</dbReference>
<keyword evidence="10" id="KW-0752">Steroid biosynthesis</keyword>
<keyword evidence="1 10" id="KW-0963">Cytoplasm</keyword>
<comment type="pathway">
    <text evidence="9 10">Isoprenoid biosynthesis; isopentenyl diphosphate biosynthesis via mevalonate pathway; isopentenyl diphosphate from (R)-mevalonate: step 1/3.</text>
</comment>
<comment type="caution">
    <text evidence="12">The sequence shown here is derived from an EMBL/GenBank/DDBJ whole genome shotgun (WGS) entry which is preliminary data.</text>
</comment>
<dbReference type="Proteomes" id="UP000179807">
    <property type="component" value="Unassembled WGS sequence"/>
</dbReference>
<keyword evidence="2 10" id="KW-0444">Lipid biosynthesis</keyword>
<dbReference type="GO" id="GO:0005524">
    <property type="term" value="F:ATP binding"/>
    <property type="evidence" value="ECO:0007669"/>
    <property type="project" value="UniProtKB-KW"/>
</dbReference>
<dbReference type="SUPFAM" id="SSF55060">
    <property type="entry name" value="GHMP Kinase, C-terminal domain"/>
    <property type="match status" value="1"/>
</dbReference>
<reference evidence="12" key="1">
    <citation type="submission" date="2016-10" db="EMBL/GenBank/DDBJ databases">
        <authorList>
            <person name="Benchimol M."/>
            <person name="Almeida L.G."/>
            <person name="Vasconcelos A.T."/>
            <person name="Perreira-Neves A."/>
            <person name="Rosa I.A."/>
            <person name="Tasca T."/>
            <person name="Bogo M.R."/>
            <person name="de Souza W."/>
        </authorList>
    </citation>
    <scope>NUCLEOTIDE SEQUENCE [LARGE SCALE GENOMIC DNA]</scope>
    <source>
        <strain evidence="12">K</strain>
    </source>
</reference>
<organism evidence="12 13">
    <name type="scientific">Tritrichomonas foetus</name>
    <dbReference type="NCBI Taxonomy" id="1144522"/>
    <lineage>
        <taxon>Eukaryota</taxon>
        <taxon>Metamonada</taxon>
        <taxon>Parabasalia</taxon>
        <taxon>Tritrichomonadida</taxon>
        <taxon>Tritrichomonadidae</taxon>
        <taxon>Tritrichomonas</taxon>
    </lineage>
</organism>
<dbReference type="GeneID" id="94840170"/>
<evidence type="ECO:0000256" key="8">
    <source>
        <dbReference type="ARBA" id="ARBA00023098"/>
    </source>
</evidence>
<evidence type="ECO:0000313" key="13">
    <source>
        <dbReference type="Proteomes" id="UP000179807"/>
    </source>
</evidence>
<evidence type="ECO:0000313" key="12">
    <source>
        <dbReference type="EMBL" id="OHT05121.1"/>
    </source>
</evidence>
<comment type="subcellular location">
    <subcellularLocation>
        <location evidence="10">Cytoplasm</location>
    </subcellularLocation>
</comment>
<keyword evidence="4 10" id="KW-0547">Nucleotide-binding</keyword>
<keyword evidence="5 10" id="KW-0418">Kinase</keyword>
<dbReference type="InterPro" id="IPR006205">
    <property type="entry name" value="Mev_gal_kin"/>
</dbReference>
<dbReference type="EC" id="2.7.1.36" evidence="10"/>
<keyword evidence="7" id="KW-0460">Magnesium</keyword>
<dbReference type="OrthoDB" id="1652964at2759"/>
<evidence type="ECO:0000256" key="7">
    <source>
        <dbReference type="ARBA" id="ARBA00022842"/>
    </source>
</evidence>
<dbReference type="PANTHER" id="PTHR43290:SF2">
    <property type="entry name" value="MEVALONATE KINASE"/>
    <property type="match status" value="1"/>
</dbReference>
<dbReference type="VEuPathDB" id="TrichDB:TRFO_27308"/>
<dbReference type="AlphaFoldDB" id="A0A1J4K119"/>
<dbReference type="Gene3D" id="3.30.230.10">
    <property type="match status" value="1"/>
</dbReference>
<dbReference type="InterPro" id="IPR006204">
    <property type="entry name" value="GHMP_kinase_N_dom"/>
</dbReference>
<evidence type="ECO:0000259" key="11">
    <source>
        <dbReference type="Pfam" id="PF00288"/>
    </source>
</evidence>
<dbReference type="GO" id="GO:0004496">
    <property type="term" value="F:mevalonate kinase activity"/>
    <property type="evidence" value="ECO:0007669"/>
    <property type="project" value="UniProtKB-EC"/>
</dbReference>
<keyword evidence="10" id="KW-0753">Steroid metabolism</keyword>
<dbReference type="InterPro" id="IPR014721">
    <property type="entry name" value="Ribsml_uS5_D2-typ_fold_subgr"/>
</dbReference>
<dbReference type="GO" id="GO:0019287">
    <property type="term" value="P:isopentenyl diphosphate biosynthetic process, mevalonate pathway"/>
    <property type="evidence" value="ECO:0007669"/>
    <property type="project" value="UniProtKB-UniPathway"/>
</dbReference>
<comment type="catalytic activity">
    <reaction evidence="10">
        <text>(R)-mevalonate + ATP = (R)-5-phosphomevalonate + ADP + H(+)</text>
        <dbReference type="Rhea" id="RHEA:17065"/>
        <dbReference type="ChEBI" id="CHEBI:15378"/>
        <dbReference type="ChEBI" id="CHEBI:30616"/>
        <dbReference type="ChEBI" id="CHEBI:36464"/>
        <dbReference type="ChEBI" id="CHEBI:58146"/>
        <dbReference type="ChEBI" id="CHEBI:456216"/>
        <dbReference type="EC" id="2.7.1.36"/>
    </reaction>
</comment>
<dbReference type="Pfam" id="PF00288">
    <property type="entry name" value="GHMP_kinases_N"/>
    <property type="match status" value="1"/>
</dbReference>
<dbReference type="GO" id="GO:0016126">
    <property type="term" value="P:sterol biosynthetic process"/>
    <property type="evidence" value="ECO:0007669"/>
    <property type="project" value="UniProtKB-KW"/>
</dbReference>
<sequence length="316" mass="35342">MSKRIDFEMEFSFSVPSKVILFGEHAVVYGFPAVASAVDLRMFLRCRLKKSNFSQIRITFNEDKFIFDPLAEINKDENSTCQMYRTAFYDQFPKNHILNMDFTYNAPSESGLGSSAALCTLVAAAVQKINNLDLNFDKLYEKAKILEGFYHSKSSGIDIATVLYGSSVKISDGKLERFCIPQIPILIVNSGKTRETKTAVEHVSKLMHDENKIFKPILESLGAISHGFFLEQTSEYIKRYFPIAQNLLKSLDLSCIQIDEIVNIAVNNNLSAKLSGAGMGGVVLVSGDQLEQKVSLFNPYETYLTTLGAEGFRIES</sequence>
<dbReference type="NCBIfam" id="TIGR00549">
    <property type="entry name" value="mevalon_kin"/>
    <property type="match status" value="1"/>
</dbReference>
<evidence type="ECO:0000256" key="9">
    <source>
        <dbReference type="ARBA" id="ARBA00029438"/>
    </source>
</evidence>